<reference evidence="2" key="1">
    <citation type="submission" date="2016-06" db="EMBL/GenBank/DDBJ databases">
        <authorList>
            <person name="Radolfova-Krizova L."/>
            <person name="Nemec A."/>
        </authorList>
    </citation>
    <scope>NUCLEOTIDE SEQUENCE [LARGE SCALE GENOMIC DNA]</scope>
    <source>
        <strain evidence="2">ANC 4275</strain>
    </source>
</reference>
<evidence type="ECO:0000313" key="1">
    <source>
        <dbReference type="EMBL" id="OBX29296.1"/>
    </source>
</evidence>
<dbReference type="EMBL" id="LZDS01000011">
    <property type="protein sequence ID" value="OBX29296.1"/>
    <property type="molecule type" value="Genomic_DNA"/>
</dbReference>
<gene>
    <name evidence="1" type="ORF">A9J31_14535</name>
</gene>
<organism evidence="1 2">
    <name type="scientific">Acinetobacter gandensis</name>
    <dbReference type="NCBI Taxonomy" id="1443941"/>
    <lineage>
        <taxon>Bacteria</taxon>
        <taxon>Pseudomonadati</taxon>
        <taxon>Pseudomonadota</taxon>
        <taxon>Gammaproteobacteria</taxon>
        <taxon>Moraxellales</taxon>
        <taxon>Moraxellaceae</taxon>
        <taxon>Acinetobacter</taxon>
    </lineage>
</organism>
<dbReference type="AlphaFoldDB" id="A0A1A7RBI3"/>
<dbReference type="RefSeq" id="WP_067762855.1">
    <property type="nucleotide sequence ID" value="NZ_CP183909.1"/>
</dbReference>
<evidence type="ECO:0000313" key="2">
    <source>
        <dbReference type="Proteomes" id="UP000185753"/>
    </source>
</evidence>
<protein>
    <submittedName>
        <fullName evidence="1">Uncharacterized protein</fullName>
    </submittedName>
</protein>
<keyword evidence="2" id="KW-1185">Reference proteome</keyword>
<dbReference type="Proteomes" id="UP000185753">
    <property type="component" value="Unassembled WGS sequence"/>
</dbReference>
<accession>A0A1A7RBI3</accession>
<sequence length="91" mass="10977">MSYYDTQNKDEQIDEILRFLFEYQPMQMKQQLFAQTKQQFDALDIAAKYQLFALVREQLPKRAKLFFSAEDFIGKQQAILDVMQYLVCEYE</sequence>
<dbReference type="OrthoDB" id="6706161at2"/>
<proteinExistence type="predicted"/>
<name>A0A1A7RBI3_9GAMM</name>
<comment type="caution">
    <text evidence="1">The sequence shown here is derived from an EMBL/GenBank/DDBJ whole genome shotgun (WGS) entry which is preliminary data.</text>
</comment>